<comment type="caution">
    <text evidence="1">The sequence shown here is derived from an EMBL/GenBank/DDBJ whole genome shotgun (WGS) entry which is preliminary data.</text>
</comment>
<evidence type="ECO:0000313" key="2">
    <source>
        <dbReference type="Proteomes" id="UP001165960"/>
    </source>
</evidence>
<accession>A0ACC2TSW8</accession>
<sequence>MLEISSTPPLPTVPPAQDFSKLGFVYITVLGLDDQVVPHTGSWCSLATAVNYLVRIAPIVYLVFQARPASPEGVQLDSDMSHDMYGYSPSRNLPSNPQGGHPQGVSYLPGPSSIYQCVEFPLPRLVGHKRHPASVRPVTTHDKSSA</sequence>
<dbReference type="Proteomes" id="UP001165960">
    <property type="component" value="Unassembled WGS sequence"/>
</dbReference>
<protein>
    <submittedName>
        <fullName evidence="1">Uncharacterized protein</fullName>
    </submittedName>
</protein>
<dbReference type="EMBL" id="QTSX02002179">
    <property type="protein sequence ID" value="KAJ9077773.1"/>
    <property type="molecule type" value="Genomic_DNA"/>
</dbReference>
<keyword evidence="2" id="KW-1185">Reference proteome</keyword>
<gene>
    <name evidence="1" type="ORF">DSO57_1013421</name>
</gene>
<evidence type="ECO:0000313" key="1">
    <source>
        <dbReference type="EMBL" id="KAJ9077773.1"/>
    </source>
</evidence>
<reference evidence="1" key="1">
    <citation type="submission" date="2022-04" db="EMBL/GenBank/DDBJ databases">
        <title>Genome of the entomopathogenic fungus Entomophthora muscae.</title>
        <authorList>
            <person name="Elya C."/>
            <person name="Lovett B.R."/>
            <person name="Lee E."/>
            <person name="Macias A.M."/>
            <person name="Hajek A.E."/>
            <person name="De Bivort B.L."/>
            <person name="Kasson M.T."/>
            <person name="De Fine Licht H.H."/>
            <person name="Stajich J.E."/>
        </authorList>
    </citation>
    <scope>NUCLEOTIDE SEQUENCE</scope>
    <source>
        <strain evidence="1">Berkeley</strain>
    </source>
</reference>
<organism evidence="1 2">
    <name type="scientific">Entomophthora muscae</name>
    <dbReference type="NCBI Taxonomy" id="34485"/>
    <lineage>
        <taxon>Eukaryota</taxon>
        <taxon>Fungi</taxon>
        <taxon>Fungi incertae sedis</taxon>
        <taxon>Zoopagomycota</taxon>
        <taxon>Entomophthoromycotina</taxon>
        <taxon>Entomophthoromycetes</taxon>
        <taxon>Entomophthorales</taxon>
        <taxon>Entomophthoraceae</taxon>
        <taxon>Entomophthora</taxon>
    </lineage>
</organism>
<name>A0ACC2TSW8_9FUNG</name>
<proteinExistence type="predicted"/>